<dbReference type="PANTHER" id="PTHR36482:SF5">
    <property type="entry name" value="23 KDA JASMONATE-INDUCED PROTEIN-LIKE"/>
    <property type="match status" value="1"/>
</dbReference>
<keyword evidence="2" id="KW-1185">Reference proteome</keyword>
<dbReference type="AlphaFoldDB" id="A0AAQ3X9Y3"/>
<evidence type="ECO:0000313" key="1">
    <source>
        <dbReference type="EMBL" id="WVZ91926.1"/>
    </source>
</evidence>
<sequence>MLVDFTMLASQENRARVALRLMNDDDKKGQASRFVANLKHEYGYGSATMCLVYNATGSTLHHQPTTDNQLSSGGSLYREEYPKEIRNGQWAAFLHVHTTKGTTGSVAAAVYRARNSKGQERDILLAWYTEPLSPKQHNKVNMSC</sequence>
<dbReference type="InterPro" id="IPR049065">
    <property type="entry name" value="Nakanori"/>
</dbReference>
<evidence type="ECO:0008006" key="3">
    <source>
        <dbReference type="Google" id="ProtNLM"/>
    </source>
</evidence>
<gene>
    <name evidence="1" type="ORF">U9M48_038037</name>
</gene>
<organism evidence="1 2">
    <name type="scientific">Paspalum notatum var. saurae</name>
    <dbReference type="NCBI Taxonomy" id="547442"/>
    <lineage>
        <taxon>Eukaryota</taxon>
        <taxon>Viridiplantae</taxon>
        <taxon>Streptophyta</taxon>
        <taxon>Embryophyta</taxon>
        <taxon>Tracheophyta</taxon>
        <taxon>Spermatophyta</taxon>
        <taxon>Magnoliopsida</taxon>
        <taxon>Liliopsida</taxon>
        <taxon>Poales</taxon>
        <taxon>Poaceae</taxon>
        <taxon>PACMAD clade</taxon>
        <taxon>Panicoideae</taxon>
        <taxon>Andropogonodae</taxon>
        <taxon>Paspaleae</taxon>
        <taxon>Paspalinae</taxon>
        <taxon>Paspalum</taxon>
    </lineage>
</organism>
<dbReference type="EMBL" id="CP144753">
    <property type="protein sequence ID" value="WVZ91926.1"/>
    <property type="molecule type" value="Genomic_DNA"/>
</dbReference>
<dbReference type="Proteomes" id="UP001341281">
    <property type="component" value="Chromosome 09"/>
</dbReference>
<dbReference type="PANTHER" id="PTHR36482">
    <property type="entry name" value="OSJNBA0024J22.15 PROTEIN"/>
    <property type="match status" value="1"/>
</dbReference>
<protein>
    <recommendedName>
        <fullName evidence="3">Jasmonate-induced protein</fullName>
    </recommendedName>
</protein>
<dbReference type="InterPro" id="IPR053085">
    <property type="entry name" value="Jasmonate-induced_protein"/>
</dbReference>
<reference evidence="1 2" key="1">
    <citation type="submission" date="2024-02" db="EMBL/GenBank/DDBJ databases">
        <title>High-quality chromosome-scale genome assembly of Pensacola bahiagrass (Paspalum notatum Flugge var. saurae).</title>
        <authorList>
            <person name="Vega J.M."/>
            <person name="Podio M."/>
            <person name="Orjuela J."/>
            <person name="Siena L.A."/>
            <person name="Pessino S.C."/>
            <person name="Combes M.C."/>
            <person name="Mariac C."/>
            <person name="Albertini E."/>
            <person name="Pupilli F."/>
            <person name="Ortiz J.P.A."/>
            <person name="Leblanc O."/>
        </authorList>
    </citation>
    <scope>NUCLEOTIDE SEQUENCE [LARGE SCALE GENOMIC DNA]</scope>
    <source>
        <strain evidence="1">R1</strain>
        <tissue evidence="1">Leaf</tissue>
    </source>
</reference>
<accession>A0AAQ3X9Y3</accession>
<name>A0AAQ3X9Y3_PASNO</name>
<dbReference type="Pfam" id="PF21230">
    <property type="entry name" value="Nakanori"/>
    <property type="match status" value="1"/>
</dbReference>
<proteinExistence type="predicted"/>
<evidence type="ECO:0000313" key="2">
    <source>
        <dbReference type="Proteomes" id="UP001341281"/>
    </source>
</evidence>